<feature type="compositionally biased region" description="Polar residues" evidence="1">
    <location>
        <begin position="819"/>
        <end position="829"/>
    </location>
</feature>
<dbReference type="InterPro" id="IPR002931">
    <property type="entry name" value="Transglutaminase-like"/>
</dbReference>
<dbReference type="GO" id="GO:0006508">
    <property type="term" value="P:proteolysis"/>
    <property type="evidence" value="ECO:0007669"/>
    <property type="project" value="UniProtKB-KW"/>
</dbReference>
<dbReference type="AlphaFoldDB" id="A0A291GUF1"/>
<evidence type="ECO:0000256" key="1">
    <source>
        <dbReference type="SAM" id="MobiDB-lite"/>
    </source>
</evidence>
<keyword evidence="4" id="KW-0378">Hydrolase</keyword>
<dbReference type="InterPro" id="IPR052901">
    <property type="entry name" value="Bact_TGase-like"/>
</dbReference>
<sequence length="918" mass="95497">MSPLIGRPSLEGTHLAGRALLLLVALLLAAAPASQLLAGSSWLMLTLVAAAPVILGGVVLRTVMRRQMLVPLAQAGLLLLLLVVVETVLGLARWQDGPVAVLGEQAAIVSRGVHELASGIAPLTLGAPGTLILVALIGLVTLLLDLMFLDLGWHTPTALAMMSSLLIPALQQPAGGEWWQIAAPVLAGAMIFATRTIHADPRYLRGDRRPQAGPPAHPGRTLGAVTLCLVLVAALTPAVGSALPQLAPARIALNIDLLRQWQDPGGPSLGPVMIDDDISVRRSLLQQQDTEVLRYTSTAEEPSYLRLRTLNTFDGEVFRSDVAGESLEGALPAFSDARDDGLAASGGTDDFVRTDVEIRSYAGNRLPVPENVRSLHGQDMSLNRALQVLPANGEVAIGNVPSGLLGQHYTIESEPATATAEQLRAVNPAQFEQPFDSGYTSSDEVPAAATELADQIVQQEGTGTGYDTAVAFQDYFRSTFAYSLTVTSPPGQDPLESFLQDRVGYCEQFAAAFALMMTSQGYPTRVVIGFTAGTQEGDEWSVTAKNAHAWPEVWFGPQYGWVRFEPTPAAAANGVNTPQRTESDTPEEGTAPTTEAPTTEAPTTEPSSEEETTEETTTEDPAAAQASDGGGIGPSEQTVQRVKWGVVVVMAAGGLLAAAAAVVVVGLRRRRLRARDERWAVLQEGAAPGAGASAAGGEGASAAGGAGAGASALAVEHRYRGAGELAWSELGRELSVRRVAIRWLMMTGAWGATPTPLVLDTALPPHRALEDLLGQIDRSGIEVTAEHRAAAGRIADAFTTARYAAPLPAAPTAVPAHGTPSTVSESRTGANDAVIPPGSSPSQGEGGGRTVPESRTGANGPGNAPGSSLSPDGNGDVVGDGDGDVVGVGDAGSTAPERAQHPLRRDADLLITLIRSVR</sequence>
<dbReference type="PANTHER" id="PTHR42736">
    <property type="entry name" value="PROTEIN-GLUTAMINE GAMMA-GLUTAMYLTRANSFERASE"/>
    <property type="match status" value="1"/>
</dbReference>
<dbReference type="Gene3D" id="3.10.620.30">
    <property type="match status" value="1"/>
</dbReference>
<organism evidence="4 5">
    <name type="scientific">Brachybacterium ginsengisoli</name>
    <dbReference type="NCBI Taxonomy" id="1331682"/>
    <lineage>
        <taxon>Bacteria</taxon>
        <taxon>Bacillati</taxon>
        <taxon>Actinomycetota</taxon>
        <taxon>Actinomycetes</taxon>
        <taxon>Micrococcales</taxon>
        <taxon>Dermabacteraceae</taxon>
        <taxon>Brachybacterium</taxon>
    </lineage>
</organism>
<dbReference type="SUPFAM" id="SSF54001">
    <property type="entry name" value="Cysteine proteinases"/>
    <property type="match status" value="1"/>
</dbReference>
<feature type="transmembrane region" description="Helical" evidence="2">
    <location>
        <begin position="644"/>
        <end position="667"/>
    </location>
</feature>
<accession>A0A291GUF1</accession>
<feature type="transmembrane region" description="Helical" evidence="2">
    <location>
        <begin position="120"/>
        <end position="144"/>
    </location>
</feature>
<feature type="domain" description="Transglutaminase-like" evidence="3">
    <location>
        <begin position="498"/>
        <end position="568"/>
    </location>
</feature>
<dbReference type="GO" id="GO:0008233">
    <property type="term" value="F:peptidase activity"/>
    <property type="evidence" value="ECO:0007669"/>
    <property type="project" value="UniProtKB-KW"/>
</dbReference>
<proteinExistence type="predicted"/>
<evidence type="ECO:0000313" key="5">
    <source>
        <dbReference type="Proteomes" id="UP000217889"/>
    </source>
</evidence>
<feature type="transmembrane region" description="Helical" evidence="2">
    <location>
        <begin position="151"/>
        <end position="172"/>
    </location>
</feature>
<feature type="compositionally biased region" description="Acidic residues" evidence="1">
    <location>
        <begin position="607"/>
        <end position="618"/>
    </location>
</feature>
<feature type="region of interest" description="Disordered" evidence="1">
    <location>
        <begin position="810"/>
        <end position="901"/>
    </location>
</feature>
<keyword evidence="2" id="KW-0812">Transmembrane</keyword>
<dbReference type="RefSeq" id="WP_096798289.1">
    <property type="nucleotide sequence ID" value="NZ_CP023564.1"/>
</dbReference>
<keyword evidence="2" id="KW-0472">Membrane</keyword>
<feature type="transmembrane region" description="Helical" evidence="2">
    <location>
        <begin position="219"/>
        <end position="240"/>
    </location>
</feature>
<keyword evidence="2" id="KW-1133">Transmembrane helix</keyword>
<dbReference type="Pfam" id="PF11992">
    <property type="entry name" value="TgpA_N"/>
    <property type="match status" value="1"/>
</dbReference>
<feature type="region of interest" description="Disordered" evidence="1">
    <location>
        <begin position="570"/>
        <end position="636"/>
    </location>
</feature>
<evidence type="ECO:0000313" key="4">
    <source>
        <dbReference type="EMBL" id="ATG53810.1"/>
    </source>
</evidence>
<dbReference type="InterPro" id="IPR038765">
    <property type="entry name" value="Papain-like_cys_pep_sf"/>
</dbReference>
<evidence type="ECO:0000256" key="2">
    <source>
        <dbReference type="SAM" id="Phobius"/>
    </source>
</evidence>
<keyword evidence="5" id="KW-1185">Reference proteome</keyword>
<feature type="transmembrane region" description="Helical" evidence="2">
    <location>
        <begin position="178"/>
        <end position="198"/>
    </location>
</feature>
<name>A0A291GUF1_9MICO</name>
<dbReference type="Pfam" id="PF01841">
    <property type="entry name" value="Transglut_core"/>
    <property type="match status" value="1"/>
</dbReference>
<protein>
    <submittedName>
        <fullName evidence="4">Cysteine protease</fullName>
    </submittedName>
</protein>
<feature type="compositionally biased region" description="Low complexity" evidence="1">
    <location>
        <begin position="588"/>
        <end position="606"/>
    </location>
</feature>
<keyword evidence="4" id="KW-0645">Protease</keyword>
<feature type="transmembrane region" description="Helical" evidence="2">
    <location>
        <begin position="43"/>
        <end position="63"/>
    </location>
</feature>
<dbReference type="SMART" id="SM00460">
    <property type="entry name" value="TGc"/>
    <property type="match status" value="1"/>
</dbReference>
<gene>
    <name evidence="4" type="ORF">CFK41_02710</name>
</gene>
<evidence type="ECO:0000259" key="3">
    <source>
        <dbReference type="SMART" id="SM00460"/>
    </source>
</evidence>
<dbReference type="KEGG" id="bgg:CFK41_02710"/>
<dbReference type="PANTHER" id="PTHR42736:SF1">
    <property type="entry name" value="PROTEIN-GLUTAMINE GAMMA-GLUTAMYLTRANSFERASE"/>
    <property type="match status" value="1"/>
</dbReference>
<reference evidence="4 5" key="1">
    <citation type="journal article" date="2014" name="Int. J. Syst. Evol. Microbiol.">
        <title>Brachybacterium ginsengisoli sp. nov., isolated from soil of a ginseng field.</title>
        <authorList>
            <person name="Hoang V.A."/>
            <person name="Kim Y.J."/>
            <person name="Nguyen N.L."/>
            <person name="Yang D.C."/>
        </authorList>
    </citation>
    <scope>NUCLEOTIDE SEQUENCE [LARGE SCALE GENOMIC DNA]</scope>
    <source>
        <strain evidence="4 5">DCY80</strain>
    </source>
</reference>
<feature type="compositionally biased region" description="Gly residues" evidence="1">
    <location>
        <begin position="876"/>
        <end position="890"/>
    </location>
</feature>
<dbReference type="InterPro" id="IPR021878">
    <property type="entry name" value="TgpA_N"/>
</dbReference>
<feature type="transmembrane region" description="Helical" evidence="2">
    <location>
        <begin position="75"/>
        <end position="94"/>
    </location>
</feature>
<dbReference type="Proteomes" id="UP000217889">
    <property type="component" value="Chromosome"/>
</dbReference>
<dbReference type="EMBL" id="CP023564">
    <property type="protein sequence ID" value="ATG53810.1"/>
    <property type="molecule type" value="Genomic_DNA"/>
</dbReference>